<dbReference type="WBParaSite" id="jg24744">
    <property type="protein sequence ID" value="jg24744"/>
    <property type="gene ID" value="jg24744"/>
</dbReference>
<dbReference type="GO" id="GO:0005886">
    <property type="term" value="C:plasma membrane"/>
    <property type="evidence" value="ECO:0007669"/>
    <property type="project" value="TreeGrafter"/>
</dbReference>
<evidence type="ECO:0000259" key="2">
    <source>
        <dbReference type="Pfam" id="PF23554"/>
    </source>
</evidence>
<feature type="region of interest" description="Disordered" evidence="1">
    <location>
        <begin position="24"/>
        <end position="50"/>
    </location>
</feature>
<dbReference type="GO" id="GO:0016477">
    <property type="term" value="P:cell migration"/>
    <property type="evidence" value="ECO:0007669"/>
    <property type="project" value="TreeGrafter"/>
</dbReference>
<evidence type="ECO:0000313" key="3">
    <source>
        <dbReference type="Proteomes" id="UP000887574"/>
    </source>
</evidence>
<dbReference type="GO" id="GO:0007520">
    <property type="term" value="P:myoblast fusion"/>
    <property type="evidence" value="ECO:0007669"/>
    <property type="project" value="TreeGrafter"/>
</dbReference>
<proteinExistence type="predicted"/>
<sequence length="209" mass="24397">MLKIFTLESGKFDDRNISYLQLPSSKRLSTNPQQRSLSSSHHTLQRASPLRNDTLSSSLLSNSTPYIVNEKNSVQYQTIVCSTVHTTNIKLLQILRWREYEIVLKDRIRELIGYPNSESDNNELNCQGEILKLLPNLLDALFQIASHLPKHQKEVFEAIVYLIRLCEEPKQCRHKQVLEEYVHKLHCPQAHTWLLPNLIWFVKKRGQEP</sequence>
<dbReference type="GO" id="GO:0005085">
    <property type="term" value="F:guanyl-nucleotide exchange factor activity"/>
    <property type="evidence" value="ECO:0007669"/>
    <property type="project" value="InterPro"/>
</dbReference>
<evidence type="ECO:0000256" key="1">
    <source>
        <dbReference type="SAM" id="MobiDB-lite"/>
    </source>
</evidence>
<dbReference type="Pfam" id="PF23554">
    <property type="entry name" value="TPR_DOCK"/>
    <property type="match status" value="1"/>
</dbReference>
<accession>A0A915DZ71</accession>
<dbReference type="InterPro" id="IPR026791">
    <property type="entry name" value="DOCK"/>
</dbReference>
<dbReference type="GO" id="GO:0031267">
    <property type="term" value="F:small GTPase binding"/>
    <property type="evidence" value="ECO:0007669"/>
    <property type="project" value="TreeGrafter"/>
</dbReference>
<dbReference type="PANTHER" id="PTHR45653:SF10">
    <property type="entry name" value="MYOBLAST CITY, ISOFORM B"/>
    <property type="match status" value="1"/>
</dbReference>
<reference evidence="4" key="1">
    <citation type="submission" date="2022-11" db="UniProtKB">
        <authorList>
            <consortium name="WormBaseParasite"/>
        </authorList>
    </citation>
    <scope>IDENTIFICATION</scope>
</reference>
<protein>
    <recommendedName>
        <fullName evidence="2">Dedicator of cytokinesis TPR repeats region domain-containing protein</fullName>
    </recommendedName>
</protein>
<keyword evidence="3" id="KW-1185">Reference proteome</keyword>
<dbReference type="GO" id="GO:0007264">
    <property type="term" value="P:small GTPase-mediated signal transduction"/>
    <property type="evidence" value="ECO:0007669"/>
    <property type="project" value="InterPro"/>
</dbReference>
<dbReference type="AlphaFoldDB" id="A0A915DZ71"/>
<evidence type="ECO:0000313" key="4">
    <source>
        <dbReference type="WBParaSite" id="jg24744"/>
    </source>
</evidence>
<dbReference type="GO" id="GO:0005737">
    <property type="term" value="C:cytoplasm"/>
    <property type="evidence" value="ECO:0007669"/>
    <property type="project" value="TreeGrafter"/>
</dbReference>
<dbReference type="Proteomes" id="UP000887574">
    <property type="component" value="Unplaced"/>
</dbReference>
<organism evidence="3 4">
    <name type="scientific">Ditylenchus dipsaci</name>
    <dbReference type="NCBI Taxonomy" id="166011"/>
    <lineage>
        <taxon>Eukaryota</taxon>
        <taxon>Metazoa</taxon>
        <taxon>Ecdysozoa</taxon>
        <taxon>Nematoda</taxon>
        <taxon>Chromadorea</taxon>
        <taxon>Rhabditida</taxon>
        <taxon>Tylenchina</taxon>
        <taxon>Tylenchomorpha</taxon>
        <taxon>Sphaerularioidea</taxon>
        <taxon>Anguinidae</taxon>
        <taxon>Anguininae</taxon>
        <taxon>Ditylenchus</taxon>
    </lineage>
</organism>
<dbReference type="InterPro" id="IPR056372">
    <property type="entry name" value="TPR_DOCK"/>
</dbReference>
<feature type="domain" description="Dedicator of cytokinesis TPR repeats region" evidence="2">
    <location>
        <begin position="128"/>
        <end position="200"/>
    </location>
</feature>
<name>A0A915DZ71_9BILA</name>
<dbReference type="PANTHER" id="PTHR45653">
    <property type="entry name" value="DEDICATOR OF CYTOKINESIS"/>
    <property type="match status" value="1"/>
</dbReference>